<dbReference type="Pfam" id="PF06580">
    <property type="entry name" value="His_kinase"/>
    <property type="match status" value="1"/>
</dbReference>
<protein>
    <recommendedName>
        <fullName evidence="9">HAMP domain-containing protein</fullName>
    </recommendedName>
</protein>
<comment type="subcellular location">
    <subcellularLocation>
        <location evidence="1">Cell membrane</location>
        <topology evidence="1">Multi-pass membrane protein</topology>
    </subcellularLocation>
</comment>
<evidence type="ECO:0000256" key="2">
    <source>
        <dbReference type="ARBA" id="ARBA00022475"/>
    </source>
</evidence>
<evidence type="ECO:0000313" key="11">
    <source>
        <dbReference type="Proteomes" id="UP000031967"/>
    </source>
</evidence>
<evidence type="ECO:0000259" key="9">
    <source>
        <dbReference type="PROSITE" id="PS50885"/>
    </source>
</evidence>
<accession>A0ABR5AI93</accession>
<keyword evidence="4" id="KW-0808">Transferase</keyword>
<evidence type="ECO:0000256" key="7">
    <source>
        <dbReference type="ARBA" id="ARBA00023136"/>
    </source>
</evidence>
<dbReference type="PANTHER" id="PTHR34220:SF7">
    <property type="entry name" value="SENSOR HISTIDINE KINASE YPDA"/>
    <property type="match status" value="1"/>
</dbReference>
<keyword evidence="11" id="KW-1185">Reference proteome</keyword>
<evidence type="ECO:0000256" key="5">
    <source>
        <dbReference type="ARBA" id="ARBA00022692"/>
    </source>
</evidence>
<dbReference type="EMBL" id="JXAK01000017">
    <property type="protein sequence ID" value="KIL40741.1"/>
    <property type="molecule type" value="Genomic_DNA"/>
</dbReference>
<evidence type="ECO:0000313" key="10">
    <source>
        <dbReference type="EMBL" id="KIL40741.1"/>
    </source>
</evidence>
<dbReference type="Pfam" id="PF00672">
    <property type="entry name" value="HAMP"/>
    <property type="match status" value="1"/>
</dbReference>
<keyword evidence="3" id="KW-0597">Phosphoprotein</keyword>
<reference evidence="10 11" key="1">
    <citation type="submission" date="2014-12" db="EMBL/GenBank/DDBJ databases">
        <title>Draft genome sequence of Paenibacillus kamchatkensis strain B-2647.</title>
        <authorList>
            <person name="Karlyshev A.V."/>
            <person name="Kudryashova E.B."/>
        </authorList>
    </citation>
    <scope>NUCLEOTIDE SEQUENCE [LARGE SCALE GENOMIC DNA]</scope>
    <source>
        <strain evidence="10 11">VKM B-2647</strain>
    </source>
</reference>
<keyword evidence="2" id="KW-1003">Cell membrane</keyword>
<evidence type="ECO:0000256" key="6">
    <source>
        <dbReference type="ARBA" id="ARBA00022989"/>
    </source>
</evidence>
<evidence type="ECO:0000256" key="1">
    <source>
        <dbReference type="ARBA" id="ARBA00004651"/>
    </source>
</evidence>
<feature type="transmembrane region" description="Helical" evidence="8">
    <location>
        <begin position="12"/>
        <end position="31"/>
    </location>
</feature>
<dbReference type="SUPFAM" id="SSF55874">
    <property type="entry name" value="ATPase domain of HSP90 chaperone/DNA topoisomerase II/histidine kinase"/>
    <property type="match status" value="1"/>
</dbReference>
<evidence type="ECO:0000256" key="4">
    <source>
        <dbReference type="ARBA" id="ARBA00022679"/>
    </source>
</evidence>
<dbReference type="CDD" id="cd06225">
    <property type="entry name" value="HAMP"/>
    <property type="match status" value="1"/>
</dbReference>
<dbReference type="InterPro" id="IPR003660">
    <property type="entry name" value="HAMP_dom"/>
</dbReference>
<gene>
    <name evidence="10" type="ORF">SD70_11790</name>
</gene>
<dbReference type="Gene3D" id="3.30.450.20">
    <property type="entry name" value="PAS domain"/>
    <property type="match status" value="1"/>
</dbReference>
<feature type="domain" description="HAMP" evidence="9">
    <location>
        <begin position="305"/>
        <end position="357"/>
    </location>
</feature>
<dbReference type="SMART" id="SM00304">
    <property type="entry name" value="HAMP"/>
    <property type="match status" value="1"/>
</dbReference>
<feature type="transmembrane region" description="Helical" evidence="8">
    <location>
        <begin position="286"/>
        <end position="311"/>
    </location>
</feature>
<sequence length="607" mass="70217">MRKITIRTKLITLFVFFVCIPFLVFGVLWYVRSTLSIEHSATDFQEQILKQANRHLDAYFLDLERTTFPLITHPLIRDFMKLTPEQTYERFELTRKIQEELLQQMVFSRPEIYSFIIYSSKGLSVSSSGSSSIEENYEAYLNMPGKNYSVVGLRWNGNTPLLTIIRKFHDAATYRTSGVLIINIRLNEISKIVGDIKLGENGFLWIADTAGQIIYHPEKSKWGTAVPDWYAAQIQNRTSGTFIRTDDSIKDLVVFNRSPYTDWTIVSQVPIHELTGDLLLLRNATLWGVLILVLLVILVIGGFSLTLTNALSKLQRLMRQAENGNLNVQAPEHRGYEMGNLYRGFNKMVRELRRLIEEVHTSQIRERELVIKQRESTLKALQSQINPHFLYNTLEMISSYALVEGIRPISRMATGLADLFRFSISDAMQVIPLQVELIHVQTYLEIQKERFPYLQIEMNVDQKAVSQILAVRLSLQPLVENCFRHGYERHRLKPVYIGIFGEWRETGYLLRIIDKGKGMEAQTKEDYNRLFQNYEGKDLEDEKHKDELTKIGLLNVHQRTRLLFGEPYGLQILQSGEHGTNIQMLLPYDAQNTSKSGEHIYVQSANR</sequence>
<organism evidence="10 11">
    <name type="scientific">Gordoniibacillus kamchatkensis</name>
    <dbReference type="NCBI Taxonomy" id="1590651"/>
    <lineage>
        <taxon>Bacteria</taxon>
        <taxon>Bacillati</taxon>
        <taxon>Bacillota</taxon>
        <taxon>Bacilli</taxon>
        <taxon>Bacillales</taxon>
        <taxon>Paenibacillaceae</taxon>
        <taxon>Gordoniibacillus</taxon>
    </lineage>
</organism>
<dbReference type="Gene3D" id="6.10.250.1910">
    <property type="match status" value="1"/>
</dbReference>
<dbReference type="PANTHER" id="PTHR34220">
    <property type="entry name" value="SENSOR HISTIDINE KINASE YPDA"/>
    <property type="match status" value="1"/>
</dbReference>
<keyword evidence="7 8" id="KW-0472">Membrane</keyword>
<dbReference type="Gene3D" id="3.30.565.10">
    <property type="entry name" value="Histidine kinase-like ATPase, C-terminal domain"/>
    <property type="match status" value="1"/>
</dbReference>
<dbReference type="Pfam" id="PF02743">
    <property type="entry name" value="dCache_1"/>
    <property type="match status" value="1"/>
</dbReference>
<dbReference type="InterPro" id="IPR050640">
    <property type="entry name" value="Bact_2-comp_sensor_kinase"/>
</dbReference>
<name>A0ABR5AI93_9BACL</name>
<evidence type="ECO:0000256" key="3">
    <source>
        <dbReference type="ARBA" id="ARBA00022553"/>
    </source>
</evidence>
<dbReference type="CDD" id="cd12912">
    <property type="entry name" value="PDC2_MCP_like"/>
    <property type="match status" value="1"/>
</dbReference>
<dbReference type="InterPro" id="IPR036890">
    <property type="entry name" value="HATPase_C_sf"/>
</dbReference>
<dbReference type="Proteomes" id="UP000031967">
    <property type="component" value="Unassembled WGS sequence"/>
</dbReference>
<keyword evidence="5 8" id="KW-0812">Transmembrane</keyword>
<proteinExistence type="predicted"/>
<keyword evidence="6 8" id="KW-1133">Transmembrane helix</keyword>
<dbReference type="InterPro" id="IPR033479">
    <property type="entry name" value="dCache_1"/>
</dbReference>
<dbReference type="SUPFAM" id="SSF158472">
    <property type="entry name" value="HAMP domain-like"/>
    <property type="match status" value="1"/>
</dbReference>
<comment type="caution">
    <text evidence="10">The sequence shown here is derived from an EMBL/GenBank/DDBJ whole genome shotgun (WGS) entry which is preliminary data.</text>
</comment>
<evidence type="ECO:0000256" key="8">
    <source>
        <dbReference type="SAM" id="Phobius"/>
    </source>
</evidence>
<dbReference type="InterPro" id="IPR010559">
    <property type="entry name" value="Sig_transdc_His_kin_internal"/>
</dbReference>
<dbReference type="PROSITE" id="PS50885">
    <property type="entry name" value="HAMP"/>
    <property type="match status" value="1"/>
</dbReference>